<keyword evidence="6" id="KW-1185">Reference proteome</keyword>
<dbReference type="AlphaFoldDB" id="A0A833VEZ3"/>
<evidence type="ECO:0000256" key="1">
    <source>
        <dbReference type="ARBA" id="ARBA00007626"/>
    </source>
</evidence>
<accession>A0A833VEZ3</accession>
<reference evidence="5" key="1">
    <citation type="submission" date="2020-01" db="EMBL/GenBank/DDBJ databases">
        <title>Genome sequence of Kobresia littledalei, the first chromosome-level genome in the family Cyperaceae.</title>
        <authorList>
            <person name="Qu G."/>
        </authorList>
    </citation>
    <scope>NUCLEOTIDE SEQUENCE</scope>
    <source>
        <strain evidence="5">C.B.Clarke</strain>
        <tissue evidence="5">Leaf</tissue>
    </source>
</reference>
<name>A0A833VEZ3_9POAL</name>
<feature type="repeat" description="PPR" evidence="4">
    <location>
        <begin position="16"/>
        <end position="50"/>
    </location>
</feature>
<comment type="similarity">
    <text evidence="1">Belongs to the PPR family. P subfamily.</text>
</comment>
<organism evidence="5 6">
    <name type="scientific">Carex littledalei</name>
    <dbReference type="NCBI Taxonomy" id="544730"/>
    <lineage>
        <taxon>Eukaryota</taxon>
        <taxon>Viridiplantae</taxon>
        <taxon>Streptophyta</taxon>
        <taxon>Embryophyta</taxon>
        <taxon>Tracheophyta</taxon>
        <taxon>Spermatophyta</taxon>
        <taxon>Magnoliopsida</taxon>
        <taxon>Liliopsida</taxon>
        <taxon>Poales</taxon>
        <taxon>Cyperaceae</taxon>
        <taxon>Cyperoideae</taxon>
        <taxon>Cariceae</taxon>
        <taxon>Carex</taxon>
        <taxon>Carex subgen. Euthyceras</taxon>
    </lineage>
</organism>
<dbReference type="OrthoDB" id="693457at2759"/>
<evidence type="ECO:0000256" key="3">
    <source>
        <dbReference type="ARBA" id="ARBA00022946"/>
    </source>
</evidence>
<protein>
    <submittedName>
        <fullName evidence="5">Pentatricopeptide repeat-containing protein</fullName>
    </submittedName>
</protein>
<evidence type="ECO:0000256" key="2">
    <source>
        <dbReference type="ARBA" id="ARBA00022737"/>
    </source>
</evidence>
<dbReference type="NCBIfam" id="TIGR00756">
    <property type="entry name" value="PPR"/>
    <property type="match status" value="1"/>
</dbReference>
<dbReference type="PROSITE" id="PS51257">
    <property type="entry name" value="PROKAR_LIPOPROTEIN"/>
    <property type="match status" value="1"/>
</dbReference>
<keyword evidence="2" id="KW-0677">Repeat</keyword>
<dbReference type="PROSITE" id="PS51375">
    <property type="entry name" value="PPR"/>
    <property type="match status" value="1"/>
</dbReference>
<evidence type="ECO:0000313" key="5">
    <source>
        <dbReference type="EMBL" id="KAF3321163.1"/>
    </source>
</evidence>
<dbReference type="Proteomes" id="UP000623129">
    <property type="component" value="Unassembled WGS sequence"/>
</dbReference>
<dbReference type="Gene3D" id="1.25.40.10">
    <property type="entry name" value="Tetratricopeptide repeat domain"/>
    <property type="match status" value="1"/>
</dbReference>
<dbReference type="Pfam" id="PF13041">
    <property type="entry name" value="PPR_2"/>
    <property type="match status" value="1"/>
</dbReference>
<dbReference type="InterPro" id="IPR011990">
    <property type="entry name" value="TPR-like_helical_dom_sf"/>
</dbReference>
<keyword evidence="3" id="KW-0809">Transit peptide</keyword>
<dbReference type="EMBL" id="SWLB01000027">
    <property type="protein sequence ID" value="KAF3321163.1"/>
    <property type="molecule type" value="Genomic_DNA"/>
</dbReference>
<dbReference type="PANTHER" id="PTHR47941">
    <property type="entry name" value="PENTATRICOPEPTIDE REPEAT-CONTAINING PROTEIN 3, MITOCHONDRIAL"/>
    <property type="match status" value="1"/>
</dbReference>
<dbReference type="InterPro" id="IPR002885">
    <property type="entry name" value="PPR_rpt"/>
</dbReference>
<evidence type="ECO:0000256" key="4">
    <source>
        <dbReference type="PROSITE-ProRule" id="PRU00708"/>
    </source>
</evidence>
<sequence length="89" mass="9809">MSVESLKAPSFGVEPNCVTYSTGIGGCMKLGDLKGGFKLFHEMLKRGVSPDVVCYNLLIDGLFKKCIGIMLKPGKMYYKNYDCTEITTL</sequence>
<gene>
    <name evidence="5" type="ORF">FCM35_KLT14416</name>
</gene>
<comment type="caution">
    <text evidence="5">The sequence shown here is derived from an EMBL/GenBank/DDBJ whole genome shotgun (WGS) entry which is preliminary data.</text>
</comment>
<evidence type="ECO:0000313" key="6">
    <source>
        <dbReference type="Proteomes" id="UP000623129"/>
    </source>
</evidence>
<proteinExistence type="inferred from homology"/>